<evidence type="ECO:0000313" key="1">
    <source>
        <dbReference type="EMBL" id="EGC18326.1"/>
    </source>
</evidence>
<comment type="caution">
    <text evidence="1">The sequence shown here is derived from an EMBL/GenBank/DDBJ whole genome shotgun (WGS) entry which is preliminary data.</text>
</comment>
<dbReference type="EMBL" id="AEWV01000006">
    <property type="protein sequence ID" value="EGC18326.1"/>
    <property type="molecule type" value="Genomic_DNA"/>
</dbReference>
<gene>
    <name evidence="1" type="ORF">HMPREF9098_0475</name>
</gene>
<accession>F0EX98</accession>
<evidence type="ECO:0000313" key="2">
    <source>
        <dbReference type="Proteomes" id="UP000004088"/>
    </source>
</evidence>
<reference evidence="1 2" key="1">
    <citation type="submission" date="2011-01" db="EMBL/GenBank/DDBJ databases">
        <authorList>
            <person name="Muzny D."/>
            <person name="Qin X."/>
            <person name="Deng J."/>
            <person name="Jiang H."/>
            <person name="Liu Y."/>
            <person name="Qu J."/>
            <person name="Song X.-Z."/>
            <person name="Zhang L."/>
            <person name="Thornton R."/>
            <person name="Coyle M."/>
            <person name="Francisco L."/>
            <person name="Jackson L."/>
            <person name="Javaid M."/>
            <person name="Korchina V."/>
            <person name="Kovar C."/>
            <person name="Mata R."/>
            <person name="Mathew T."/>
            <person name="Ngo R."/>
            <person name="Nguyen L."/>
            <person name="Nguyen N."/>
            <person name="Okwuonu G."/>
            <person name="Ongeri F."/>
            <person name="Pham C."/>
            <person name="Simmons D."/>
            <person name="Wilczek-Boney K."/>
            <person name="Hale W."/>
            <person name="Jakkamsetti A."/>
            <person name="Pham P."/>
            <person name="Ruth R."/>
            <person name="San Lucas F."/>
            <person name="Warren J."/>
            <person name="Zhang J."/>
            <person name="Zhao Z."/>
            <person name="Zhou C."/>
            <person name="Zhu D."/>
            <person name="Lee S."/>
            <person name="Bess C."/>
            <person name="Blankenburg K."/>
            <person name="Forbes L."/>
            <person name="Fu Q."/>
            <person name="Gubbala S."/>
            <person name="Hirani K."/>
            <person name="Jayaseelan J.C."/>
            <person name="Lara F."/>
            <person name="Munidasa M."/>
            <person name="Palculict T."/>
            <person name="Patil S."/>
            <person name="Pu L.-L."/>
            <person name="Saada N."/>
            <person name="Tang L."/>
            <person name="Weissenberger G."/>
            <person name="Zhu Y."/>
            <person name="Hemphill L."/>
            <person name="Shang Y."/>
            <person name="Youmans B."/>
            <person name="Ayvaz T."/>
            <person name="Ross M."/>
            <person name="Santibanez J."/>
            <person name="Aqrawi P."/>
            <person name="Gross S."/>
            <person name="Joshi V."/>
            <person name="Fowler G."/>
            <person name="Nazareth L."/>
            <person name="Reid J."/>
            <person name="Worley K."/>
            <person name="Petrosino J."/>
            <person name="Highlander S."/>
            <person name="Gibbs R."/>
        </authorList>
    </citation>
    <scope>NUCLEOTIDE SEQUENCE [LARGE SCALE GENOMIC DNA]</scope>
    <source>
        <strain evidence="1 2">ATCC 33394</strain>
    </source>
</reference>
<name>F0EX98_9NEIS</name>
<protein>
    <submittedName>
        <fullName evidence="1">Uncharacterized protein</fullName>
    </submittedName>
</protein>
<dbReference type="HOGENOM" id="CLU_3169085_0_0_4"/>
<organism evidence="1 2">
    <name type="scientific">Kingella denitrificans ATCC 33394</name>
    <dbReference type="NCBI Taxonomy" id="888741"/>
    <lineage>
        <taxon>Bacteria</taxon>
        <taxon>Pseudomonadati</taxon>
        <taxon>Pseudomonadota</taxon>
        <taxon>Betaproteobacteria</taxon>
        <taxon>Neisseriales</taxon>
        <taxon>Neisseriaceae</taxon>
        <taxon>Kingella</taxon>
    </lineage>
</organism>
<sequence length="47" mass="5021">MQLRRAGRALNHAGSLHLPVACVMPKAACCIGDEFALKTKAENRPAC</sequence>
<dbReference type="Proteomes" id="UP000004088">
    <property type="component" value="Unassembled WGS sequence"/>
</dbReference>
<dbReference type="AlphaFoldDB" id="F0EX98"/>
<keyword evidence="2" id="KW-1185">Reference proteome</keyword>
<proteinExistence type="predicted"/>